<evidence type="ECO:0000256" key="1">
    <source>
        <dbReference type="ARBA" id="ARBA00022679"/>
    </source>
</evidence>
<dbReference type="InterPro" id="IPR003673">
    <property type="entry name" value="CoA-Trfase_fam_III"/>
</dbReference>
<dbReference type="PANTHER" id="PTHR48207:SF3">
    <property type="entry name" value="SUCCINATE--HYDROXYMETHYLGLUTARATE COA-TRANSFERASE"/>
    <property type="match status" value="1"/>
</dbReference>
<dbReference type="InterPro" id="IPR023606">
    <property type="entry name" value="CoA-Trfase_III_dom_1_sf"/>
</dbReference>
<name>A0ABP3DZI0_9ACTN</name>
<gene>
    <name evidence="2" type="ORF">GCM10009539_36620</name>
</gene>
<accession>A0ABP3DZI0</accession>
<dbReference type="Gene3D" id="3.30.1540.10">
    <property type="entry name" value="formyl-coa transferase, domain 3"/>
    <property type="match status" value="1"/>
</dbReference>
<organism evidence="2 3">
    <name type="scientific">Cryptosporangium japonicum</name>
    <dbReference type="NCBI Taxonomy" id="80872"/>
    <lineage>
        <taxon>Bacteria</taxon>
        <taxon>Bacillati</taxon>
        <taxon>Actinomycetota</taxon>
        <taxon>Actinomycetes</taxon>
        <taxon>Cryptosporangiales</taxon>
        <taxon>Cryptosporangiaceae</taxon>
        <taxon>Cryptosporangium</taxon>
    </lineage>
</organism>
<dbReference type="Gene3D" id="3.40.50.10540">
    <property type="entry name" value="Crotonobetainyl-coa:carnitine coa-transferase, domain 1"/>
    <property type="match status" value="1"/>
</dbReference>
<dbReference type="RefSeq" id="WP_344650035.1">
    <property type="nucleotide sequence ID" value="NZ_BAAAGX010000014.1"/>
</dbReference>
<dbReference type="Proteomes" id="UP001500967">
    <property type="component" value="Unassembled WGS sequence"/>
</dbReference>
<dbReference type="SUPFAM" id="SSF89796">
    <property type="entry name" value="CoA-transferase family III (CaiB/BaiF)"/>
    <property type="match status" value="1"/>
</dbReference>
<keyword evidence="3" id="KW-1185">Reference proteome</keyword>
<keyword evidence="1" id="KW-0808">Transferase</keyword>
<dbReference type="PANTHER" id="PTHR48207">
    <property type="entry name" value="SUCCINATE--HYDROXYMETHYLGLUTARATE COA-TRANSFERASE"/>
    <property type="match status" value="1"/>
</dbReference>
<evidence type="ECO:0000313" key="2">
    <source>
        <dbReference type="EMBL" id="GAA0248013.1"/>
    </source>
</evidence>
<sequence>MSSERGPLAGVTVVALEQAVAAPLATRTLGDLGARVVKIENPRGGDFTRTYDQVVHGQAAHFVWLNRGKQSVALNVRHPDGRDVLRRLLSRADVLVSNLAPGATSRLGVGPDDLDRSHPDLISVEISGYGTGGPLSGKRAYDLLVQAEAGVCSLTGTPDAPAKPGPPFADGVTGLYAAISVLGALAERRGARISVSMFDAMAEFMGYPLTWTAATGVEQEPVGMGSPAVAPYGAYPTADGRTVVLGTTNDAEWTRLAALLGEPELVARYPHNAHRVAHRVELDAVVGRWCASRPLAEIQAAADAAGIGNSVYRTTNEVLAHPHLTARDRWRSVNTPGGPVDALLPPAIVAGRAAPMGPVPELGEHTDAVLAELGYTSKDVAELRAAQVLGPLED</sequence>
<proteinExistence type="predicted"/>
<evidence type="ECO:0000313" key="3">
    <source>
        <dbReference type="Proteomes" id="UP001500967"/>
    </source>
</evidence>
<dbReference type="Pfam" id="PF02515">
    <property type="entry name" value="CoA_transf_3"/>
    <property type="match status" value="1"/>
</dbReference>
<protein>
    <submittedName>
        <fullName evidence="2">CaiB/BaiF CoA-transferase family protein</fullName>
    </submittedName>
</protein>
<dbReference type="InterPro" id="IPR044855">
    <property type="entry name" value="CoA-Trfase_III_dom3_sf"/>
</dbReference>
<dbReference type="InterPro" id="IPR050483">
    <property type="entry name" value="CoA-transferase_III_domain"/>
</dbReference>
<comment type="caution">
    <text evidence="2">The sequence shown here is derived from an EMBL/GenBank/DDBJ whole genome shotgun (WGS) entry which is preliminary data.</text>
</comment>
<reference evidence="3" key="1">
    <citation type="journal article" date="2019" name="Int. J. Syst. Evol. Microbiol.">
        <title>The Global Catalogue of Microorganisms (GCM) 10K type strain sequencing project: providing services to taxonomists for standard genome sequencing and annotation.</title>
        <authorList>
            <consortium name="The Broad Institute Genomics Platform"/>
            <consortium name="The Broad Institute Genome Sequencing Center for Infectious Disease"/>
            <person name="Wu L."/>
            <person name="Ma J."/>
        </authorList>
    </citation>
    <scope>NUCLEOTIDE SEQUENCE [LARGE SCALE GENOMIC DNA]</scope>
    <source>
        <strain evidence="3">JCM 10425</strain>
    </source>
</reference>
<dbReference type="EMBL" id="BAAAGX010000014">
    <property type="protein sequence ID" value="GAA0248013.1"/>
    <property type="molecule type" value="Genomic_DNA"/>
</dbReference>